<dbReference type="FunFam" id="1.10.8.1220:FF:000001">
    <property type="entry name" value="Dynein axonemal heavy chain 5"/>
    <property type="match status" value="1"/>
</dbReference>
<dbReference type="EMBL" id="CAJDYZ010007869">
    <property type="protein sequence ID" value="CAD1474723.1"/>
    <property type="molecule type" value="Genomic_DNA"/>
</dbReference>
<evidence type="ECO:0000256" key="3">
    <source>
        <dbReference type="ARBA" id="ARBA00022490"/>
    </source>
</evidence>
<dbReference type="InterPro" id="IPR024317">
    <property type="entry name" value="Dynein_heavy_chain_D4_dom"/>
</dbReference>
<dbReference type="Pfam" id="PF18198">
    <property type="entry name" value="AAA_lid_11"/>
    <property type="match status" value="1"/>
</dbReference>
<keyword evidence="4" id="KW-0493">Microtubule</keyword>
<keyword evidence="12" id="KW-0966">Cell projection</keyword>
<dbReference type="Gene3D" id="1.20.1270.280">
    <property type="match status" value="1"/>
</dbReference>
<dbReference type="GO" id="GO:0008569">
    <property type="term" value="F:minus-end-directed microtubule motor activity"/>
    <property type="evidence" value="ECO:0007669"/>
    <property type="project" value="InterPro"/>
</dbReference>
<dbReference type="Gene3D" id="6.10.140.1060">
    <property type="match status" value="1"/>
</dbReference>
<evidence type="ECO:0008006" key="22">
    <source>
        <dbReference type="Google" id="ProtNLM"/>
    </source>
</evidence>
<feature type="coiled-coil region" evidence="13">
    <location>
        <begin position="299"/>
        <end position="326"/>
    </location>
</feature>
<dbReference type="FunFam" id="1.20.1270.280:FF:000001">
    <property type="entry name" value="dynein heavy chain 7, axonemal"/>
    <property type="match status" value="1"/>
</dbReference>
<dbReference type="InterPro" id="IPR027417">
    <property type="entry name" value="P-loop_NTPase"/>
</dbReference>
<dbReference type="Pfam" id="PF03028">
    <property type="entry name" value="Dynein_heavy"/>
    <property type="match status" value="1"/>
</dbReference>
<evidence type="ECO:0000256" key="2">
    <source>
        <dbReference type="ARBA" id="ARBA00008887"/>
    </source>
</evidence>
<organism evidence="20 21">
    <name type="scientific">Heterotrigona itama</name>
    <dbReference type="NCBI Taxonomy" id="395501"/>
    <lineage>
        <taxon>Eukaryota</taxon>
        <taxon>Metazoa</taxon>
        <taxon>Ecdysozoa</taxon>
        <taxon>Arthropoda</taxon>
        <taxon>Hexapoda</taxon>
        <taxon>Insecta</taxon>
        <taxon>Pterygota</taxon>
        <taxon>Neoptera</taxon>
        <taxon>Endopterygota</taxon>
        <taxon>Hymenoptera</taxon>
        <taxon>Apocrita</taxon>
        <taxon>Aculeata</taxon>
        <taxon>Apoidea</taxon>
        <taxon>Anthophila</taxon>
        <taxon>Apidae</taxon>
        <taxon>Heterotrigona</taxon>
    </lineage>
</organism>
<keyword evidence="7" id="KW-0243">Dynein</keyword>
<dbReference type="Gene3D" id="1.10.8.720">
    <property type="entry name" value="Region D6 of dynein motor"/>
    <property type="match status" value="1"/>
</dbReference>
<dbReference type="FunFam" id="1.10.8.720:FF:000001">
    <property type="entry name" value="dynein heavy chain 7, axonemal"/>
    <property type="match status" value="1"/>
</dbReference>
<keyword evidence="10" id="KW-0505">Motor protein</keyword>
<dbReference type="GO" id="GO:0007018">
    <property type="term" value="P:microtubule-based movement"/>
    <property type="evidence" value="ECO:0007669"/>
    <property type="project" value="InterPro"/>
</dbReference>
<dbReference type="GO" id="GO:0005524">
    <property type="term" value="F:ATP binding"/>
    <property type="evidence" value="ECO:0007669"/>
    <property type="project" value="UniProtKB-KW"/>
</dbReference>
<evidence type="ECO:0000313" key="21">
    <source>
        <dbReference type="Proteomes" id="UP000752696"/>
    </source>
</evidence>
<dbReference type="InterPro" id="IPR024743">
    <property type="entry name" value="Dynein_HC_stalk"/>
</dbReference>
<evidence type="ECO:0000259" key="16">
    <source>
        <dbReference type="Pfam" id="PF12780"/>
    </source>
</evidence>
<accession>A0A6V7H5T9</accession>
<evidence type="ECO:0000256" key="13">
    <source>
        <dbReference type="SAM" id="Coils"/>
    </source>
</evidence>
<evidence type="ECO:0000256" key="11">
    <source>
        <dbReference type="ARBA" id="ARBA00023212"/>
    </source>
</evidence>
<dbReference type="Pfam" id="PF18199">
    <property type="entry name" value="Dynein_C"/>
    <property type="match status" value="1"/>
</dbReference>
<comment type="subcellular location">
    <subcellularLocation>
        <location evidence="1">Cytoplasm</location>
        <location evidence="1">Cytoskeleton</location>
        <location evidence="1">Cilium axoneme</location>
    </subcellularLocation>
</comment>
<feature type="domain" description="Dynein heavy chain coiled coil stalk" evidence="15">
    <location>
        <begin position="270"/>
        <end position="398"/>
    </location>
</feature>
<evidence type="ECO:0000256" key="7">
    <source>
        <dbReference type="ARBA" id="ARBA00023017"/>
    </source>
</evidence>
<feature type="non-terminal residue" evidence="20">
    <location>
        <position position="1790"/>
    </location>
</feature>
<evidence type="ECO:0000256" key="4">
    <source>
        <dbReference type="ARBA" id="ARBA00022701"/>
    </source>
</evidence>
<keyword evidence="21" id="KW-1185">Reference proteome</keyword>
<feature type="domain" description="Dynein heavy chain region D6 P-loop" evidence="14">
    <location>
        <begin position="1195"/>
        <end position="1309"/>
    </location>
</feature>
<dbReference type="FunFam" id="3.40.50.300:FF:002141">
    <property type="entry name" value="Dynein heavy chain"/>
    <property type="match status" value="1"/>
</dbReference>
<dbReference type="Proteomes" id="UP000752696">
    <property type="component" value="Unassembled WGS sequence"/>
</dbReference>
<dbReference type="GO" id="GO:0030286">
    <property type="term" value="C:dynein complex"/>
    <property type="evidence" value="ECO:0007669"/>
    <property type="project" value="UniProtKB-KW"/>
</dbReference>
<dbReference type="InterPro" id="IPR004273">
    <property type="entry name" value="Dynein_heavy_D6_P-loop"/>
</dbReference>
<dbReference type="Pfam" id="PF12780">
    <property type="entry name" value="AAA_8"/>
    <property type="match status" value="1"/>
</dbReference>
<evidence type="ECO:0000256" key="6">
    <source>
        <dbReference type="ARBA" id="ARBA00022840"/>
    </source>
</evidence>
<evidence type="ECO:0000259" key="18">
    <source>
        <dbReference type="Pfam" id="PF18198"/>
    </source>
</evidence>
<evidence type="ECO:0000259" key="17">
    <source>
        <dbReference type="Pfam" id="PF12781"/>
    </source>
</evidence>
<dbReference type="InterPro" id="IPR026983">
    <property type="entry name" value="DHC"/>
</dbReference>
<feature type="domain" description="Dynein heavy chain AAA lid" evidence="18">
    <location>
        <begin position="1344"/>
        <end position="1484"/>
    </location>
</feature>
<dbReference type="Gene3D" id="3.10.490.20">
    <property type="match status" value="1"/>
</dbReference>
<feature type="domain" description="Dynein heavy chain coiled coil stalk" evidence="15">
    <location>
        <begin position="437"/>
        <end position="637"/>
    </location>
</feature>
<dbReference type="Gene3D" id="1.10.8.1220">
    <property type="match status" value="1"/>
</dbReference>
<evidence type="ECO:0000259" key="14">
    <source>
        <dbReference type="Pfam" id="PF03028"/>
    </source>
</evidence>
<dbReference type="InterPro" id="IPR042219">
    <property type="entry name" value="AAA_lid_11_sf"/>
</dbReference>
<dbReference type="GO" id="GO:0005930">
    <property type="term" value="C:axoneme"/>
    <property type="evidence" value="ECO:0007669"/>
    <property type="project" value="UniProtKB-SubCell"/>
</dbReference>
<comment type="caution">
    <text evidence="20">The sequence shown here is derived from an EMBL/GenBank/DDBJ whole genome shotgun (WGS) entry which is preliminary data.</text>
</comment>
<keyword evidence="6" id="KW-0067">ATP-binding</keyword>
<name>A0A6V7H5T9_9HYME</name>
<dbReference type="PANTHER" id="PTHR22878">
    <property type="entry name" value="DYNEIN HEAVY CHAIN 6, AXONEMAL-LIKE-RELATED"/>
    <property type="match status" value="1"/>
</dbReference>
<dbReference type="OrthoDB" id="447173at2759"/>
<keyword evidence="11" id="KW-0206">Cytoskeleton</keyword>
<keyword evidence="8 13" id="KW-0175">Coiled coil</keyword>
<feature type="coiled-coil region" evidence="13">
    <location>
        <begin position="524"/>
        <end position="568"/>
    </location>
</feature>
<evidence type="ECO:0000256" key="10">
    <source>
        <dbReference type="ARBA" id="ARBA00023175"/>
    </source>
</evidence>
<dbReference type="FunFam" id="3.40.50.300:FF:000362">
    <property type="entry name" value="Dynein, axonemal, heavy chain 6"/>
    <property type="match status" value="1"/>
</dbReference>
<dbReference type="GO" id="GO:0005874">
    <property type="term" value="C:microtubule"/>
    <property type="evidence" value="ECO:0007669"/>
    <property type="project" value="UniProtKB-KW"/>
</dbReference>
<dbReference type="GO" id="GO:0051959">
    <property type="term" value="F:dynein light intermediate chain binding"/>
    <property type="evidence" value="ECO:0007669"/>
    <property type="project" value="InterPro"/>
</dbReference>
<dbReference type="GO" id="GO:0045505">
    <property type="term" value="F:dynein intermediate chain binding"/>
    <property type="evidence" value="ECO:0007669"/>
    <property type="project" value="InterPro"/>
</dbReference>
<dbReference type="SUPFAM" id="SSF52540">
    <property type="entry name" value="P-loop containing nucleoside triphosphate hydrolases"/>
    <property type="match status" value="1"/>
</dbReference>
<evidence type="ECO:0000256" key="9">
    <source>
        <dbReference type="ARBA" id="ARBA00023069"/>
    </source>
</evidence>
<dbReference type="InterPro" id="IPR035706">
    <property type="entry name" value="AAA_9"/>
</dbReference>
<gene>
    <name evidence="20" type="ORF">MHI_LOCUS485335</name>
</gene>
<feature type="domain" description="Dynein heavy chain AAA module D4" evidence="16">
    <location>
        <begin position="2"/>
        <end position="256"/>
    </location>
</feature>
<protein>
    <recommendedName>
        <fullName evidence="22">AAA+ ATPase domain-containing protein</fullName>
    </recommendedName>
</protein>
<proteinExistence type="inferred from homology"/>
<keyword evidence="5" id="KW-0547">Nucleotide-binding</keyword>
<feature type="domain" description="Dynein heavy chain C-terminal" evidence="19">
    <location>
        <begin position="1490"/>
        <end position="1786"/>
    </location>
</feature>
<reference evidence="20" key="1">
    <citation type="submission" date="2020-07" db="EMBL/GenBank/DDBJ databases">
        <authorList>
            <person name="Nazaruddin N."/>
        </authorList>
    </citation>
    <scope>NUCLEOTIDE SEQUENCE</scope>
</reference>
<dbReference type="FunFam" id="3.10.490.20:FF:000001">
    <property type="entry name" value="dynein heavy chain 7, axonemal"/>
    <property type="match status" value="1"/>
</dbReference>
<evidence type="ECO:0000259" key="19">
    <source>
        <dbReference type="Pfam" id="PF18199"/>
    </source>
</evidence>
<evidence type="ECO:0000256" key="12">
    <source>
        <dbReference type="ARBA" id="ARBA00023273"/>
    </source>
</evidence>
<dbReference type="PANTHER" id="PTHR22878:SF70">
    <property type="entry name" value="DYNEIN HEAVY CHAIN 2, AXONEMAL"/>
    <property type="match status" value="1"/>
</dbReference>
<dbReference type="Gene3D" id="1.20.920.20">
    <property type="match status" value="1"/>
</dbReference>
<dbReference type="Gene3D" id="3.40.50.300">
    <property type="entry name" value="P-loop containing nucleotide triphosphate hydrolases"/>
    <property type="match status" value="3"/>
</dbReference>
<comment type="similarity">
    <text evidence="2">Belongs to the dynein heavy chain family.</text>
</comment>
<dbReference type="Pfam" id="PF12781">
    <property type="entry name" value="AAA_9"/>
    <property type="match status" value="1"/>
</dbReference>
<keyword evidence="3" id="KW-0963">Cytoplasm</keyword>
<evidence type="ECO:0000259" key="15">
    <source>
        <dbReference type="Pfam" id="PF12777"/>
    </source>
</evidence>
<dbReference type="InterPro" id="IPR043160">
    <property type="entry name" value="Dynein_C_barrel"/>
</dbReference>
<feature type="domain" description="Dynein heavy chain ATP-binding dynein motor region" evidence="17">
    <location>
        <begin position="671"/>
        <end position="892"/>
    </location>
</feature>
<dbReference type="InterPro" id="IPR041228">
    <property type="entry name" value="Dynein_C"/>
</dbReference>
<keyword evidence="9" id="KW-0969">Cilium</keyword>
<dbReference type="Pfam" id="PF12777">
    <property type="entry name" value="MT"/>
    <property type="match status" value="2"/>
</dbReference>
<evidence type="ECO:0000313" key="20">
    <source>
        <dbReference type="EMBL" id="CAD1474723.1"/>
    </source>
</evidence>
<evidence type="ECO:0000256" key="1">
    <source>
        <dbReference type="ARBA" id="ARBA00004430"/>
    </source>
</evidence>
<evidence type="ECO:0000256" key="8">
    <source>
        <dbReference type="ARBA" id="ARBA00023054"/>
    </source>
</evidence>
<dbReference type="InterPro" id="IPR041658">
    <property type="entry name" value="AAA_lid_11"/>
</dbReference>
<sequence>FAIEHLARICRVIKQPRGHAVLVGVGGTGRQSLTRLASHISDYDVFQIEVTQQYGVHAWHDDVKGILRRATATDLHSTFLFSDTQIKHENFLEDISNLLNSGEIPNIFTGEELAEICEQMRQIDRQRDRSVQTDGSAVALFNLFVQITRDQLHIVITMSPIGSNFRIRIRKFPALVNCCTIDWLQPWPEDALLAVATKFLSTIELTDNERAAGIDMCQFFHVSTQDTSAEFLIRLGRHVYVTPISYLEMINTFKDLLTRKREEITMAKVRYERGLGQLDETQKQVATMREILKSLQPQLITATQDVERTLQEVDRERQEVAEFEKIVKMDESAAEIYANEAAAIKAECDADLSEAMPILKRAQAALDTLTTADIAVVRAMKKPPQAVRLIVESVCVLKVENSLNFQFSSSSIILVRYIRTLYSHVLQQIKPEKVQQPDGTFAEDYWRAALRMLSDVKFLDSLLNFDKDNIPDAVIEKIRSEYLTNPDFNPEKIKKVSTACEGLCRWVYAMSEYDKVSKVVAPKKKALAEARKIYDEAMNNLKAKRQQLRQVQERLKTLEDVLEQRKMAFQAMSDKVADCEVKLKRAEDLIGGLGGEYTRWSDTAKFLGERYQRLMGDIVIASGVIAYLAPFTMPFRLRQIALWVERCTNLRVICSSDFQLRDVLGDPVSIRSWNIFGLPNDAFSIDNGIIIENARRWPLVIDPQGQANRWIKNMEKRNNVNIIRLTQPDYGRVLENALQFGLPVLLEHVDEELDAMLEPILLKETFKQAGVLCIKFGDAIIEYNSNFRLYITTRLRNPHYLPEIAVKVTLLNFMITPTGLEDQLLGIVVAKERPDLESEKNVLIVQGAANKKLLRETEDKILEILSIAEGNILEDEEAIDVLTSSKNLSDEIQVKQTVAEQTERSIDEARLQYTSIAVYSTVLFFTTERLKDGRNITTKTLVSAALVNIDPMYQYSLSWFVSLFELTIDHTEPAETVEQRSKDLVRYFTYSLYANICRSLFEKDKLLFSLLLTVNLLKQRGQLSPSHWIFLLTGGIAIDNPHANPTTWLPIKQWNELCNLDQVQEFSGIREAFVDNTVEWKRLFDSKEPQTEAVPSPFQHLDRFEKMLILRCIRPDKMLPAVQSFVEGIVPKILLLLYIYTDTFHTLFRFSSREQTFSLKLTIDTMLLSRTAELGSQFIEPPPFDLASTYADSNCCVPLIFILTPGTDPARLLLTFADEQGYSVDRLFSISLGQGQGPIAEEIIQTAVIVGNWVVLQNCHLAVSWMSTLEKICEGLMPDTIHPEFRLWLTSYPSEHFPTSVLENSIKMTNEPPKGLRANIVRSYASDPISDPDFFESCSQTENFKKLLYSLCFFHAVVQERREFGSIGWNIRYEFNETDLRISVLQLHVFLDRYEDVKFDALKYLTGECNYGGRVTDDWDRRTLNAILSKFYSEELLAKKYCYFDDTSTIYYCPNVREHEAFVEYTKNLPLIAEPSVFGMNENADIIKDQRETNFLFSSLLLTQERIESPTGQFTNDEIVLGMSNDILEKLPDDYDLVSALEKYPMSYEQSMNTVLIQEMGRFNKLLSCIETSLENVIRAIKGIVVMSFELEDIYDAILMNKIPALWQQHSYPSLKPLASYVHDLSNRLNFFKEWYEKGAPNIYWISGFYFTQAFLTGTRQNYARKYQIPIDLLIFDFFVLDPDTTMYVRHAPEDGVYIHGLFLDGARFDKERMVLDESLPKMWLLPVKKEDLKERATYECPVYKTSERRGVLSTTGHSTNFVIAMTLPTLKSPEHWIMRGVALLCQLSE</sequence>
<dbReference type="FunFam" id="3.40.50.300:FF:000223">
    <property type="entry name" value="Dynein heavy chain 3, axonemal"/>
    <property type="match status" value="1"/>
</dbReference>
<evidence type="ECO:0000256" key="5">
    <source>
        <dbReference type="ARBA" id="ARBA00022741"/>
    </source>
</evidence>